<keyword evidence="1" id="KW-0732">Signal</keyword>
<evidence type="ECO:0000313" key="4">
    <source>
        <dbReference type="Proteomes" id="UP000184212"/>
    </source>
</evidence>
<proteinExistence type="predicted"/>
<evidence type="ECO:0000256" key="1">
    <source>
        <dbReference type="SAM" id="SignalP"/>
    </source>
</evidence>
<dbReference type="OrthoDB" id="9796904at2"/>
<gene>
    <name evidence="3" type="ORF">SAMN04488109_1087</name>
</gene>
<sequence length="315" mass="34908">MKPYLFTSLLMVISIATANAQYNKANLKLEPATAAKKYAYGNLQVYPVRANAAFKEQHKHVGKYVTLKDGLQKNKAKITERDGGEVNTLYIENISSDTIMVLSGEVVQGGKQDRVIAQDFLLYPKTKKDISVFCVEPGRWQPQKVGGDGMTFTSYSSYSTNEVRKAAIVEKDQQKVWDKVAETTSKNDATTSTGTLTALKNSGSFTTGLKKYTDYFKSFFASEPDVIGMVVVSGDAILGCDMFATHEMFMAHYPDLVNAYATQAITTGKPVTVSYGNVQHYLDTLITDERKQESEVKKKGSLLKEGDKKLHFSTF</sequence>
<organism evidence="3 4">
    <name type="scientific">Chryseolinea serpens</name>
    <dbReference type="NCBI Taxonomy" id="947013"/>
    <lineage>
        <taxon>Bacteria</taxon>
        <taxon>Pseudomonadati</taxon>
        <taxon>Bacteroidota</taxon>
        <taxon>Cytophagia</taxon>
        <taxon>Cytophagales</taxon>
        <taxon>Fulvivirgaceae</taxon>
        <taxon>Chryseolinea</taxon>
    </lineage>
</organism>
<feature type="chain" id="PRO_5012025145" description="ARG and Rhodanese-Phosphatase-superfamily-associated domain-containing protein" evidence="1">
    <location>
        <begin position="21"/>
        <end position="315"/>
    </location>
</feature>
<keyword evidence="4" id="KW-1185">Reference proteome</keyword>
<name>A0A1M5L9W6_9BACT</name>
<accession>A0A1M5L9W6</accession>
<evidence type="ECO:0000313" key="3">
    <source>
        <dbReference type="EMBL" id="SHG61509.1"/>
    </source>
</evidence>
<reference evidence="3 4" key="1">
    <citation type="submission" date="2016-11" db="EMBL/GenBank/DDBJ databases">
        <authorList>
            <person name="Jaros S."/>
            <person name="Januszkiewicz K."/>
            <person name="Wedrychowicz H."/>
        </authorList>
    </citation>
    <scope>NUCLEOTIDE SEQUENCE [LARGE SCALE GENOMIC DNA]</scope>
    <source>
        <strain evidence="3 4">DSM 24574</strain>
    </source>
</reference>
<feature type="domain" description="ARG and Rhodanese-Phosphatase-superfamily-associated" evidence="2">
    <location>
        <begin position="36"/>
        <end position="298"/>
    </location>
</feature>
<dbReference type="InterPro" id="IPR046699">
    <property type="entry name" value="ARPP-1"/>
</dbReference>
<protein>
    <recommendedName>
        <fullName evidence="2">ARG and Rhodanese-Phosphatase-superfamily-associated domain-containing protein</fullName>
    </recommendedName>
</protein>
<dbReference type="AlphaFoldDB" id="A0A1M5L9W6"/>
<dbReference type="Pfam" id="PF20208">
    <property type="entry name" value="ARPP-1"/>
    <property type="match status" value="1"/>
</dbReference>
<dbReference type="RefSeq" id="WP_143164773.1">
    <property type="nucleotide sequence ID" value="NZ_FQWQ01000001.1"/>
</dbReference>
<feature type="signal peptide" evidence="1">
    <location>
        <begin position="1"/>
        <end position="20"/>
    </location>
</feature>
<dbReference type="Proteomes" id="UP000184212">
    <property type="component" value="Unassembled WGS sequence"/>
</dbReference>
<dbReference type="EMBL" id="FQWQ01000001">
    <property type="protein sequence ID" value="SHG61509.1"/>
    <property type="molecule type" value="Genomic_DNA"/>
</dbReference>
<dbReference type="STRING" id="947013.SAMN04488109_1087"/>
<evidence type="ECO:0000259" key="2">
    <source>
        <dbReference type="Pfam" id="PF20208"/>
    </source>
</evidence>